<evidence type="ECO:0000256" key="11">
    <source>
        <dbReference type="ARBA" id="ARBA00023170"/>
    </source>
</evidence>
<reference evidence="16" key="1">
    <citation type="journal article" date="2021" name="Evol. Appl.">
        <title>The genome of the Pyrenean desman and the effects of bottlenecks and inbreeding on the genomic landscape of an endangered species.</title>
        <authorList>
            <person name="Escoda L."/>
            <person name="Castresana J."/>
        </authorList>
    </citation>
    <scope>NUCLEOTIDE SEQUENCE</scope>
    <source>
        <strain evidence="16">IBE-C5619</strain>
    </source>
</reference>
<feature type="transmembrane region" description="Helical" evidence="14">
    <location>
        <begin position="341"/>
        <end position="366"/>
    </location>
</feature>
<keyword evidence="8 14" id="KW-1133">Transmembrane helix</keyword>
<feature type="transmembrane region" description="Helical" evidence="14">
    <location>
        <begin position="459"/>
        <end position="483"/>
    </location>
</feature>
<comment type="subcellular location">
    <subcellularLocation>
        <location evidence="2">Cell membrane</location>
        <topology evidence="2">Multi-pass membrane protein</topology>
    </subcellularLocation>
</comment>
<keyword evidence="10 14" id="KW-0472">Membrane</keyword>
<dbReference type="GO" id="GO:0004930">
    <property type="term" value="F:G protein-coupled receptor activity"/>
    <property type="evidence" value="ECO:0007669"/>
    <property type="project" value="UniProtKB-KW"/>
</dbReference>
<dbReference type="OrthoDB" id="9975554at2759"/>
<dbReference type="AlphaFoldDB" id="A0A8J6DSV2"/>
<keyword evidence="5" id="KW-0716">Sensory transduction</keyword>
<dbReference type="PANTHER" id="PTHR48001">
    <property type="entry name" value="OLFACTORY RECEPTOR"/>
    <property type="match status" value="1"/>
</dbReference>
<feature type="transmembrane region" description="Helical" evidence="14">
    <location>
        <begin position="552"/>
        <end position="575"/>
    </location>
</feature>
<keyword evidence="7" id="KW-0552">Olfaction</keyword>
<evidence type="ECO:0000256" key="12">
    <source>
        <dbReference type="ARBA" id="ARBA00023224"/>
    </source>
</evidence>
<feature type="transmembrane region" description="Helical" evidence="14">
    <location>
        <begin position="101"/>
        <end position="120"/>
    </location>
</feature>
<name>A0A8J6DSV2_GALPY</name>
<dbReference type="FunFam" id="1.10.1220.70:FF:000001">
    <property type="entry name" value="Olfactory receptor"/>
    <property type="match status" value="2"/>
</dbReference>
<evidence type="ECO:0000256" key="6">
    <source>
        <dbReference type="ARBA" id="ARBA00022692"/>
    </source>
</evidence>
<dbReference type="Gene3D" id="1.20.1070.10">
    <property type="entry name" value="Rhodopsin 7-helix transmembrane proteins"/>
    <property type="match status" value="2"/>
</dbReference>
<comment type="function">
    <text evidence="1">Putative odorant or sperm cell receptor.</text>
</comment>
<gene>
    <name evidence="16" type="ORF">J0S82_012567</name>
</gene>
<dbReference type="EMBL" id="JAGFMF010011660">
    <property type="protein sequence ID" value="KAG8517088.1"/>
    <property type="molecule type" value="Genomic_DNA"/>
</dbReference>
<feature type="transmembrane region" description="Helical" evidence="14">
    <location>
        <begin position="512"/>
        <end position="531"/>
    </location>
</feature>
<keyword evidence="11 13" id="KW-0675">Receptor</keyword>
<dbReference type="GO" id="GO:0004984">
    <property type="term" value="F:olfactory receptor activity"/>
    <property type="evidence" value="ECO:0007669"/>
    <property type="project" value="InterPro"/>
</dbReference>
<evidence type="ECO:0000256" key="14">
    <source>
        <dbReference type="SAM" id="Phobius"/>
    </source>
</evidence>
<dbReference type="PROSITE" id="PS00237">
    <property type="entry name" value="G_PROTEIN_RECEP_F1_1"/>
    <property type="match status" value="2"/>
</dbReference>
<feature type="transmembrane region" description="Helical" evidence="14">
    <location>
        <begin position="237"/>
        <end position="261"/>
    </location>
</feature>
<proteinExistence type="inferred from homology"/>
<dbReference type="InterPro" id="IPR000725">
    <property type="entry name" value="Olfact_rcpt"/>
</dbReference>
<accession>A0A8J6DSV2</accession>
<evidence type="ECO:0000256" key="2">
    <source>
        <dbReference type="ARBA" id="ARBA00004651"/>
    </source>
</evidence>
<evidence type="ECO:0000256" key="5">
    <source>
        <dbReference type="ARBA" id="ARBA00022606"/>
    </source>
</evidence>
<organism evidence="16 17">
    <name type="scientific">Galemys pyrenaicus</name>
    <name type="common">Iberian desman</name>
    <name type="synonym">Pyrenean desman</name>
    <dbReference type="NCBI Taxonomy" id="202257"/>
    <lineage>
        <taxon>Eukaryota</taxon>
        <taxon>Metazoa</taxon>
        <taxon>Chordata</taxon>
        <taxon>Craniata</taxon>
        <taxon>Vertebrata</taxon>
        <taxon>Euteleostomi</taxon>
        <taxon>Mammalia</taxon>
        <taxon>Eutheria</taxon>
        <taxon>Laurasiatheria</taxon>
        <taxon>Eulipotyphla</taxon>
        <taxon>Talpidae</taxon>
        <taxon>Galemys</taxon>
    </lineage>
</organism>
<dbReference type="SUPFAM" id="SSF81321">
    <property type="entry name" value="Family A G protein-coupled receptor-like"/>
    <property type="match status" value="2"/>
</dbReference>
<evidence type="ECO:0000256" key="4">
    <source>
        <dbReference type="ARBA" id="ARBA00022475"/>
    </source>
</evidence>
<keyword evidence="12 13" id="KW-0807">Transducer</keyword>
<keyword evidence="9 13" id="KW-0297">G-protein coupled receptor</keyword>
<keyword evidence="4" id="KW-1003">Cell membrane</keyword>
<feature type="transmembrane region" description="Helical" evidence="14">
    <location>
        <begin position="197"/>
        <end position="216"/>
    </location>
</feature>
<dbReference type="PROSITE" id="PS50262">
    <property type="entry name" value="G_PROTEIN_RECEP_F1_2"/>
    <property type="match status" value="2"/>
</dbReference>
<feature type="transmembrane region" description="Helical" evidence="14">
    <location>
        <begin position="587"/>
        <end position="607"/>
    </location>
</feature>
<feature type="domain" description="G-protein coupled receptors family 1 profile" evidence="15">
    <location>
        <begin position="41"/>
        <end position="290"/>
    </location>
</feature>
<feature type="domain" description="G-protein coupled receptors family 1 profile" evidence="15">
    <location>
        <begin position="356"/>
        <end position="605"/>
    </location>
</feature>
<protein>
    <submittedName>
        <fullName evidence="16">Olfactory receptor-like protein DTMT</fullName>
    </submittedName>
</protein>
<evidence type="ECO:0000256" key="13">
    <source>
        <dbReference type="RuleBase" id="RU000688"/>
    </source>
</evidence>
<feature type="transmembrane region" description="Helical" evidence="14">
    <location>
        <begin position="273"/>
        <end position="292"/>
    </location>
</feature>
<comment type="similarity">
    <text evidence="3 13">Belongs to the G-protein coupled receptor 1 family.</text>
</comment>
<evidence type="ECO:0000313" key="17">
    <source>
        <dbReference type="Proteomes" id="UP000700334"/>
    </source>
</evidence>
<evidence type="ECO:0000256" key="9">
    <source>
        <dbReference type="ARBA" id="ARBA00023040"/>
    </source>
</evidence>
<dbReference type="GO" id="GO:0005886">
    <property type="term" value="C:plasma membrane"/>
    <property type="evidence" value="ECO:0007669"/>
    <property type="project" value="UniProtKB-SubCell"/>
</dbReference>
<dbReference type="PRINTS" id="PR00237">
    <property type="entry name" value="GPCRRHODOPSN"/>
</dbReference>
<sequence length="631" mass="70925">MTGRNQTVISEFLLLGMPIKPEQQNLFYALFLAMYVTTVLGNLLIIVLIRLDSHLHTPMYMFLSNLSFSDLCFSSVTMPKLLWNMQSWVPSIPYAGCLTQMYFFLFFADLESFLLVAMAYDRYVAICFPLHYTTIMSPRLCVCLVVLSWLVTALHAMLHTLLMARLRFCADSVIPHFFCDMSALLKLSCSDTRVNELVIFIMGGLVLVVPFLLIIMSYARIVSSILKVPSARGIRKAFSTCGSHLSVVSLFYGTVIGLYLIPSSNTSTVKETVMAMMYTVVTPMLNPFIYSLRNRDMKGALGRRPSSSSLQNESNMKMGNETVISEFLLLGLPIESDQRDLFYALFLAMYLTTVLGNLLIVVLIYLDSHLHTPMYLFLSNLSFSDLCFSSVTIPKLLENMRSRVPSIPYAGCLTQMYFFLFFADLESFLLVVMAYDRYVAICFPLHYATIMSPRLCVSLLVLSWVLTTSISLLHTLLMAYLSFCADNVIPHFFCDMSALLKLACSDIQINEMAIFILGGLVIVVPFLLIFLSYARIVSSILKVPSARGIRKAFSTCGSHLSVVSLFYGTIIGLYLCPSADNSTFKETVMAVMYTVVTPMLNPFIYSLRNQDIKGALGRIFSKRTVHFSLGQ</sequence>
<evidence type="ECO:0000313" key="16">
    <source>
        <dbReference type="EMBL" id="KAG8517088.1"/>
    </source>
</evidence>
<dbReference type="Pfam" id="PF13853">
    <property type="entry name" value="7tm_4"/>
    <property type="match status" value="2"/>
</dbReference>
<keyword evidence="17" id="KW-1185">Reference proteome</keyword>
<evidence type="ECO:0000256" key="8">
    <source>
        <dbReference type="ARBA" id="ARBA00022989"/>
    </source>
</evidence>
<keyword evidence="6 13" id="KW-0812">Transmembrane</keyword>
<evidence type="ECO:0000256" key="3">
    <source>
        <dbReference type="ARBA" id="ARBA00010663"/>
    </source>
</evidence>
<evidence type="ECO:0000256" key="7">
    <source>
        <dbReference type="ARBA" id="ARBA00022725"/>
    </source>
</evidence>
<evidence type="ECO:0000256" key="1">
    <source>
        <dbReference type="ARBA" id="ARBA00003929"/>
    </source>
</evidence>
<dbReference type="PRINTS" id="PR00245">
    <property type="entry name" value="OLFACTORYR"/>
</dbReference>
<comment type="caution">
    <text evidence="16">The sequence shown here is derived from an EMBL/GenBank/DDBJ whole genome shotgun (WGS) entry which is preliminary data.</text>
</comment>
<feature type="transmembrane region" description="Helical" evidence="14">
    <location>
        <begin position="140"/>
        <end position="158"/>
    </location>
</feature>
<dbReference type="InterPro" id="IPR000276">
    <property type="entry name" value="GPCR_Rhodpsn"/>
</dbReference>
<dbReference type="Proteomes" id="UP000700334">
    <property type="component" value="Unassembled WGS sequence"/>
</dbReference>
<evidence type="ECO:0000259" key="15">
    <source>
        <dbReference type="PROSITE" id="PS50262"/>
    </source>
</evidence>
<dbReference type="InterPro" id="IPR017452">
    <property type="entry name" value="GPCR_Rhodpsn_7TM"/>
</dbReference>
<dbReference type="FunFam" id="1.20.1070.10:FF:000009">
    <property type="entry name" value="Olfactory receptor"/>
    <property type="match status" value="2"/>
</dbReference>
<feature type="transmembrane region" description="Helical" evidence="14">
    <location>
        <begin position="26"/>
        <end position="48"/>
    </location>
</feature>
<dbReference type="CDD" id="cd15918">
    <property type="entry name" value="7tmA_OR1_7-like"/>
    <property type="match status" value="2"/>
</dbReference>
<evidence type="ECO:0000256" key="10">
    <source>
        <dbReference type="ARBA" id="ARBA00023136"/>
    </source>
</evidence>